<accession>A0A1J5QZX4</accession>
<dbReference type="Gene3D" id="3.30.420.40">
    <property type="match status" value="2"/>
</dbReference>
<dbReference type="InterPro" id="IPR038152">
    <property type="entry name" value="Carbam_trans_C_sf"/>
</dbReference>
<feature type="domain" description="Carbamoyltransferase C-terminal" evidence="3">
    <location>
        <begin position="356"/>
        <end position="545"/>
    </location>
</feature>
<dbReference type="InterPro" id="IPR043129">
    <property type="entry name" value="ATPase_NBD"/>
</dbReference>
<dbReference type="Pfam" id="PF02543">
    <property type="entry name" value="Carbam_trans_N"/>
    <property type="match status" value="1"/>
</dbReference>
<sequence>MRVLGLSAAHADSAAVLAAAGRVVAAAQEERFSRGKHDAAFPARAAAYCLEAAGPDGLAAVERVAVAGGGDPGDLTRHLKALDPGFDPRRLYGPPLDLCHAAGGFLPSPFDEALVLVLDDGDGGITVAEGRGDALRILEHHPQPLGWLYAAVTAYLGFKPGSGEYKVMGLAPYGEPRFAALLREHLLHWRDDGLFTLAPAAIRPPFHHAALAALLNGPPRPPEAPLSQRHMDVAASLQHVTEQTLLRLVRALAARHPQRALCLAGGMALNCVANGKLLADGAFRRLWIQPAAGRAGAALGAALLEQPRPAPAADEDGMEGGYLGPSYEQPVIEAALRALGAVFTVLDEPALLARAAADLAAGKALGWFQGRMEFGPRALGARSILADPRHPAMQSRLNLKIKYRESFRPFAPAVLAEEAAAWFDLPCPSPYMLLVAPLTPARRRPLTARQQAETGLARLALPRSELPAVTHVDGSARVQTVDGRHAPRFRALLEQFFRQTGCPVLVNTSFNVRGEPIVATPDQAFACFMGTGLDALALGNCYLEKHRQPQALRHDASTAFPAD</sequence>
<name>A0A1J5QZX4_9ZZZZ</name>
<dbReference type="Pfam" id="PF16861">
    <property type="entry name" value="Carbam_trans_C"/>
    <property type="match status" value="1"/>
</dbReference>
<evidence type="ECO:0000259" key="3">
    <source>
        <dbReference type="Pfam" id="PF16861"/>
    </source>
</evidence>
<proteinExistence type="inferred from homology"/>
<evidence type="ECO:0000256" key="1">
    <source>
        <dbReference type="ARBA" id="ARBA00006129"/>
    </source>
</evidence>
<dbReference type="Gene3D" id="3.90.870.20">
    <property type="entry name" value="Carbamoyltransferase, C-terminal domain"/>
    <property type="match status" value="1"/>
</dbReference>
<dbReference type="InterPro" id="IPR031730">
    <property type="entry name" value="Carbam_trans_C"/>
</dbReference>
<evidence type="ECO:0000313" key="4">
    <source>
        <dbReference type="EMBL" id="OIQ89257.1"/>
    </source>
</evidence>
<dbReference type="InterPro" id="IPR051338">
    <property type="entry name" value="NodU/CmcH_Carbamoyltrnsfr"/>
</dbReference>
<gene>
    <name evidence="4" type="primary">novN_3</name>
    <name evidence="4" type="ORF">GALL_288660</name>
</gene>
<dbReference type="EC" id="2.1.3.12" evidence="4"/>
<comment type="caution">
    <text evidence="4">The sequence shown here is derived from an EMBL/GenBank/DDBJ whole genome shotgun (WGS) entry which is preliminary data.</text>
</comment>
<reference evidence="4" key="1">
    <citation type="submission" date="2016-10" db="EMBL/GenBank/DDBJ databases">
        <title>Sequence of Gallionella enrichment culture.</title>
        <authorList>
            <person name="Poehlein A."/>
            <person name="Muehling M."/>
            <person name="Daniel R."/>
        </authorList>
    </citation>
    <scope>NUCLEOTIDE SEQUENCE</scope>
</reference>
<keyword evidence="4" id="KW-0808">Transferase</keyword>
<dbReference type="InterPro" id="IPR003696">
    <property type="entry name" value="Carbtransf_dom"/>
</dbReference>
<feature type="domain" description="Carbamoyltransferase" evidence="2">
    <location>
        <begin position="97"/>
        <end position="303"/>
    </location>
</feature>
<protein>
    <submittedName>
        <fullName evidence="4">Decarbamoylnovobiocin carbamoyltransferase</fullName>
        <ecNumber evidence="4">2.1.3.12</ecNumber>
    </submittedName>
</protein>
<dbReference type="AlphaFoldDB" id="A0A1J5QZX4"/>
<dbReference type="CDD" id="cd24098">
    <property type="entry name" value="ASKHA_NBD_TobZ_N"/>
    <property type="match status" value="1"/>
</dbReference>
<evidence type="ECO:0000259" key="2">
    <source>
        <dbReference type="Pfam" id="PF02543"/>
    </source>
</evidence>
<dbReference type="EMBL" id="MLJW01000337">
    <property type="protein sequence ID" value="OIQ89257.1"/>
    <property type="molecule type" value="Genomic_DNA"/>
</dbReference>
<dbReference type="GO" id="GO:0016740">
    <property type="term" value="F:transferase activity"/>
    <property type="evidence" value="ECO:0007669"/>
    <property type="project" value="UniProtKB-KW"/>
</dbReference>
<dbReference type="SUPFAM" id="SSF53067">
    <property type="entry name" value="Actin-like ATPase domain"/>
    <property type="match status" value="1"/>
</dbReference>
<comment type="similarity">
    <text evidence="1">Belongs to the NodU/CmcH family.</text>
</comment>
<organism evidence="4">
    <name type="scientific">mine drainage metagenome</name>
    <dbReference type="NCBI Taxonomy" id="410659"/>
    <lineage>
        <taxon>unclassified sequences</taxon>
        <taxon>metagenomes</taxon>
        <taxon>ecological metagenomes</taxon>
    </lineage>
</organism>
<dbReference type="PANTHER" id="PTHR34847:SF1">
    <property type="entry name" value="NODULATION PROTEIN U"/>
    <property type="match status" value="1"/>
</dbReference>
<dbReference type="PANTHER" id="PTHR34847">
    <property type="entry name" value="NODULATION PROTEIN U"/>
    <property type="match status" value="1"/>
</dbReference>